<evidence type="ECO:0000313" key="2">
    <source>
        <dbReference type="EMBL" id="GBG75556.1"/>
    </source>
</evidence>
<comment type="caution">
    <text evidence="2">The sequence shown here is derived from an EMBL/GenBank/DDBJ whole genome shotgun (WGS) entry which is preliminary data.</text>
</comment>
<dbReference type="AlphaFoldDB" id="A0A388KZS6"/>
<organism evidence="2 3">
    <name type="scientific">Chara braunii</name>
    <name type="common">Braun's stonewort</name>
    <dbReference type="NCBI Taxonomy" id="69332"/>
    <lineage>
        <taxon>Eukaryota</taxon>
        <taxon>Viridiplantae</taxon>
        <taxon>Streptophyta</taxon>
        <taxon>Charophyceae</taxon>
        <taxon>Charales</taxon>
        <taxon>Characeae</taxon>
        <taxon>Chara</taxon>
    </lineage>
</organism>
<gene>
    <name evidence="2" type="ORF">CBR_g20187</name>
</gene>
<reference evidence="2 3" key="1">
    <citation type="journal article" date="2018" name="Cell">
        <title>The Chara Genome: Secondary Complexity and Implications for Plant Terrestrialization.</title>
        <authorList>
            <person name="Nishiyama T."/>
            <person name="Sakayama H."/>
            <person name="Vries J.D."/>
            <person name="Buschmann H."/>
            <person name="Saint-Marcoux D."/>
            <person name="Ullrich K.K."/>
            <person name="Haas F.B."/>
            <person name="Vanderstraeten L."/>
            <person name="Becker D."/>
            <person name="Lang D."/>
            <person name="Vosolsobe S."/>
            <person name="Rombauts S."/>
            <person name="Wilhelmsson P.K.I."/>
            <person name="Janitza P."/>
            <person name="Kern R."/>
            <person name="Heyl A."/>
            <person name="Rumpler F."/>
            <person name="Villalobos L.I.A.C."/>
            <person name="Clay J.M."/>
            <person name="Skokan R."/>
            <person name="Toyoda A."/>
            <person name="Suzuki Y."/>
            <person name="Kagoshima H."/>
            <person name="Schijlen E."/>
            <person name="Tajeshwar N."/>
            <person name="Catarino B."/>
            <person name="Hetherington A.J."/>
            <person name="Saltykova A."/>
            <person name="Bonnot C."/>
            <person name="Breuninger H."/>
            <person name="Symeonidi A."/>
            <person name="Radhakrishnan G.V."/>
            <person name="Van Nieuwerburgh F."/>
            <person name="Deforce D."/>
            <person name="Chang C."/>
            <person name="Karol K.G."/>
            <person name="Hedrich R."/>
            <person name="Ulvskov P."/>
            <person name="Glockner G."/>
            <person name="Delwiche C.F."/>
            <person name="Petrasek J."/>
            <person name="Van de Peer Y."/>
            <person name="Friml J."/>
            <person name="Beilby M."/>
            <person name="Dolan L."/>
            <person name="Kohara Y."/>
            <person name="Sugano S."/>
            <person name="Fujiyama A."/>
            <person name="Delaux P.-M."/>
            <person name="Quint M."/>
            <person name="TheiBen G."/>
            <person name="Hagemann M."/>
            <person name="Harholt J."/>
            <person name="Dunand C."/>
            <person name="Zachgo S."/>
            <person name="Langdale J."/>
            <person name="Maumus F."/>
            <person name="Straeten D.V.D."/>
            <person name="Gould S.B."/>
            <person name="Rensing S.A."/>
        </authorList>
    </citation>
    <scope>NUCLEOTIDE SEQUENCE [LARGE SCALE GENOMIC DNA]</scope>
    <source>
        <strain evidence="2 3">S276</strain>
    </source>
</reference>
<protein>
    <recommendedName>
        <fullName evidence="1">SigF-like NTF2-like domain-containing protein</fullName>
    </recommendedName>
</protein>
<sequence>MEKPEQDIVEVVHMVVQNMSGYMQARAVERYYCPSSVEFKHFLINLGTADDLLAVYQFWSSVNLRQGATIRSVWYNEETDAMVVHLTQHCRPFFHFYSDVHFEMLIFLRLEEFSPAATTAGVEVGEVGEGTAEGGAAETSSKLRRKRIVEQRDFFLTNPLLKALPGIDVVYRSTLWRETVALFIVVVTRMRREGFDVSETKLFP</sequence>
<dbReference type="Proteomes" id="UP000265515">
    <property type="component" value="Unassembled WGS sequence"/>
</dbReference>
<name>A0A388KZS6_CHABU</name>
<dbReference type="Pfam" id="PF24840">
    <property type="entry name" value="NTF2_SigF"/>
    <property type="match status" value="1"/>
</dbReference>
<dbReference type="InterPro" id="IPR057514">
    <property type="entry name" value="NTF2_SigF"/>
</dbReference>
<proteinExistence type="predicted"/>
<dbReference type="Gramene" id="GBG75556">
    <property type="protein sequence ID" value="GBG75556"/>
    <property type="gene ID" value="CBR_g20187"/>
</dbReference>
<dbReference type="PANTHER" id="PTHR35393">
    <property type="entry name" value="CHROMOSOME 1, WHOLE GENOME SHOTGUN SEQUENCE"/>
    <property type="match status" value="1"/>
</dbReference>
<evidence type="ECO:0000259" key="1">
    <source>
        <dbReference type="Pfam" id="PF24840"/>
    </source>
</evidence>
<dbReference type="EMBL" id="BFEA01000226">
    <property type="protein sequence ID" value="GBG75556.1"/>
    <property type="molecule type" value="Genomic_DNA"/>
</dbReference>
<accession>A0A388KZS6</accession>
<feature type="domain" description="SigF-like NTF2-like" evidence="1">
    <location>
        <begin position="1"/>
        <end position="112"/>
    </location>
</feature>
<evidence type="ECO:0000313" key="3">
    <source>
        <dbReference type="Proteomes" id="UP000265515"/>
    </source>
</evidence>
<dbReference type="PANTHER" id="PTHR35393:SF1">
    <property type="entry name" value="SNOAL-LIKE DOMAIN-CONTAINING PROTEIN"/>
    <property type="match status" value="1"/>
</dbReference>
<keyword evidence="3" id="KW-1185">Reference proteome</keyword>